<evidence type="ECO:0000256" key="2">
    <source>
        <dbReference type="ARBA" id="ARBA00040540"/>
    </source>
</evidence>
<feature type="region of interest" description="Disordered" evidence="3">
    <location>
        <begin position="553"/>
        <end position="766"/>
    </location>
</feature>
<accession>A0AAW1SA48</accession>
<evidence type="ECO:0000313" key="7">
    <source>
        <dbReference type="Proteomes" id="UP001438707"/>
    </source>
</evidence>
<dbReference type="CDD" id="cd06463">
    <property type="entry name" value="p23_like"/>
    <property type="match status" value="1"/>
</dbReference>
<proteinExistence type="inferred from homology"/>
<dbReference type="Proteomes" id="UP001438707">
    <property type="component" value="Unassembled WGS sequence"/>
</dbReference>
<evidence type="ECO:0000259" key="4">
    <source>
        <dbReference type="Pfam" id="PF08190"/>
    </source>
</evidence>
<feature type="region of interest" description="Disordered" evidence="3">
    <location>
        <begin position="198"/>
        <end position="243"/>
    </location>
</feature>
<feature type="compositionally biased region" description="Polar residues" evidence="3">
    <location>
        <begin position="358"/>
        <end position="369"/>
    </location>
</feature>
<feature type="compositionally biased region" description="Low complexity" evidence="3">
    <location>
        <begin position="723"/>
        <end position="732"/>
    </location>
</feature>
<dbReference type="AlphaFoldDB" id="A0AAW1SA48"/>
<feature type="region of interest" description="Disordered" evidence="3">
    <location>
        <begin position="258"/>
        <end position="433"/>
    </location>
</feature>
<feature type="region of interest" description="Disordered" evidence="3">
    <location>
        <begin position="1"/>
        <end position="36"/>
    </location>
</feature>
<keyword evidence="7" id="KW-1185">Reference proteome</keyword>
<name>A0AAW1SA48_9CHLO</name>
<evidence type="ECO:0000313" key="6">
    <source>
        <dbReference type="EMBL" id="KAK9843315.1"/>
    </source>
</evidence>
<dbReference type="Pfam" id="PF18201">
    <property type="entry name" value="PIH1_CS"/>
    <property type="match status" value="1"/>
</dbReference>
<feature type="compositionally biased region" description="Polar residues" evidence="3">
    <location>
        <begin position="379"/>
        <end position="399"/>
    </location>
</feature>
<dbReference type="InterPro" id="IPR012981">
    <property type="entry name" value="PIH1_N"/>
</dbReference>
<dbReference type="EMBL" id="JALJOS010000002">
    <property type="protein sequence ID" value="KAK9843315.1"/>
    <property type="molecule type" value="Genomic_DNA"/>
</dbReference>
<sequence>MASKPSAKAPKSMQDVVDQLHLSPKEVQNLNGKMGDPEFTKLFNAYLKERQDPKNREEQEQWYRQLDATSSLESHIGEGKVLIIPTPERVIKARLVPGGATFFVNLCSSAKIKEAQLLKEPPMRWLCPMICSSPRDGTDGRGERCQIMECVVHPTAVSLASSPQSAQFQAELFTSIKTALETSTLGLRVDHRMKFISRKFKGSPGQEAPNSFTAKRDEHQDRLRPAEFPQKSSGSAYRPNPPVPLAAQNALIQELSSFQQGGSTPAASKSAGASSAARSRPAASGSQALHGPDASSPSVPSTSDVPASNGRASACGLPGRKVSSSEGRPGSSHNSQLSSTNPKQGSTISQEAAGPQGKTDTPQPSTRSRGFSFAFGTKKQPSAARSESRQPLQALQNGSPAGIQHDKAASLTTATPGQEPDAASTPQIAEVTPRHEILEQSNTDLANAWSDPHIALQQSTLPQEVVVRAWLPGAQARDVDLAINHRSLTLKVPEMYHLHLPLRYQVDPLGGRAKFDKTTGKIEVSVRVIRMPSRPSSASSQPNVLPASMSSQDLLLPTTPAPGHNHPSAPPSPMIQELPATSPSSLPQHSPAEAHQAAASPSAAARQSAPAIAAGSADGDMYASHAANGPHQPPAGSSILSEQLSEPTAPAPANQGPSKSSQTEGQAQLASDTSSRQAESPLLENERKWRALHAVADAQLQGSRHDKVSGPRRVAKHVTDQQATAAAEAMEALSCSPQKSPTSWSSPQSTALPTASAIHSQQTIVHDSTAAPKSSFGIFLAPQKPGLQMPMFTSPLMHELD</sequence>
<dbReference type="Pfam" id="PF08190">
    <property type="entry name" value="PIH1"/>
    <property type="match status" value="1"/>
</dbReference>
<comment type="caution">
    <text evidence="6">The sequence shown here is derived from an EMBL/GenBank/DDBJ whole genome shotgun (WGS) entry which is preliminary data.</text>
</comment>
<comment type="similarity">
    <text evidence="1">Belongs to the PIH1 family.</text>
</comment>
<feature type="compositionally biased region" description="Basic and acidic residues" evidence="3">
    <location>
        <begin position="214"/>
        <end position="225"/>
    </location>
</feature>
<feature type="compositionally biased region" description="Low complexity" evidence="3">
    <location>
        <begin position="261"/>
        <end position="308"/>
    </location>
</feature>
<feature type="domain" description="PIH1 N-terminal" evidence="4">
    <location>
        <begin position="52"/>
        <end position="204"/>
    </location>
</feature>
<evidence type="ECO:0000259" key="5">
    <source>
        <dbReference type="Pfam" id="PF18201"/>
    </source>
</evidence>
<reference evidence="6 7" key="1">
    <citation type="journal article" date="2024" name="Nat. Commun.">
        <title>Phylogenomics reveals the evolutionary origins of lichenization in chlorophyte algae.</title>
        <authorList>
            <person name="Puginier C."/>
            <person name="Libourel C."/>
            <person name="Otte J."/>
            <person name="Skaloud P."/>
            <person name="Haon M."/>
            <person name="Grisel S."/>
            <person name="Petersen M."/>
            <person name="Berrin J.G."/>
            <person name="Delaux P.M."/>
            <person name="Dal Grande F."/>
            <person name="Keller J."/>
        </authorList>
    </citation>
    <scope>NUCLEOTIDE SEQUENCE [LARGE SCALE GENOMIC DNA]</scope>
    <source>
        <strain evidence="6 7">SAG 2145</strain>
    </source>
</reference>
<dbReference type="GO" id="GO:0005737">
    <property type="term" value="C:cytoplasm"/>
    <property type="evidence" value="ECO:0007669"/>
    <property type="project" value="TreeGrafter"/>
</dbReference>
<organism evidence="6 7">
    <name type="scientific">Apatococcus lobatus</name>
    <dbReference type="NCBI Taxonomy" id="904363"/>
    <lineage>
        <taxon>Eukaryota</taxon>
        <taxon>Viridiplantae</taxon>
        <taxon>Chlorophyta</taxon>
        <taxon>core chlorophytes</taxon>
        <taxon>Trebouxiophyceae</taxon>
        <taxon>Chlorellales</taxon>
        <taxon>Chlorellaceae</taxon>
        <taxon>Apatococcus</taxon>
    </lineage>
</organism>
<evidence type="ECO:0000256" key="1">
    <source>
        <dbReference type="ARBA" id="ARBA00008511"/>
    </source>
</evidence>
<feature type="compositionally biased region" description="Polar residues" evidence="3">
    <location>
        <begin position="735"/>
        <end position="766"/>
    </location>
</feature>
<dbReference type="PANTHER" id="PTHR22997">
    <property type="entry name" value="PIH1 DOMAIN-CONTAINING PROTEIN 1"/>
    <property type="match status" value="1"/>
</dbReference>
<feature type="compositionally biased region" description="Polar residues" evidence="3">
    <location>
        <begin position="322"/>
        <end position="350"/>
    </location>
</feature>
<dbReference type="InterPro" id="IPR050734">
    <property type="entry name" value="PIH1/Kintoun_subfamily"/>
</dbReference>
<dbReference type="PANTHER" id="PTHR22997:SF0">
    <property type="entry name" value="PIH1 DOMAIN-CONTAINING PROTEIN 1"/>
    <property type="match status" value="1"/>
</dbReference>
<feature type="compositionally biased region" description="Polar residues" evidence="3">
    <location>
        <begin position="655"/>
        <end position="678"/>
    </location>
</feature>
<evidence type="ECO:0000256" key="3">
    <source>
        <dbReference type="SAM" id="MobiDB-lite"/>
    </source>
</evidence>
<feature type="compositionally biased region" description="Low complexity" evidence="3">
    <location>
        <begin position="587"/>
        <end position="617"/>
    </location>
</feature>
<feature type="domain" description="PIH1D1/2/3 CS-like" evidence="5">
    <location>
        <begin position="434"/>
        <end position="529"/>
    </location>
</feature>
<dbReference type="InterPro" id="IPR041442">
    <property type="entry name" value="PIH1D1/2/3_CS-like"/>
</dbReference>
<gene>
    <name evidence="6" type="ORF">WJX74_010255</name>
</gene>
<protein>
    <recommendedName>
        <fullName evidence="2">PIH1 domain-containing protein 1</fullName>
    </recommendedName>
</protein>